<protein>
    <submittedName>
        <fullName evidence="1">Uncharacterized protein</fullName>
    </submittedName>
</protein>
<proteinExistence type="predicted"/>
<name>A0A1Q9WTX5_PSERE</name>
<accession>A0A1Q9WTX5</accession>
<sequence length="70" mass="7357">MPSLFHVLGLLGALEPLAKNAIAGAVFVDLVREVFDEVGTVAFTDVGFAEIPAKLALSLTRIVPTSCEQS</sequence>
<keyword evidence="2" id="KW-1185">Reference proteome</keyword>
<comment type="caution">
    <text evidence="1">The sequence shown here is derived from an EMBL/GenBank/DDBJ whole genome shotgun (WGS) entry which is preliminary data.</text>
</comment>
<evidence type="ECO:0000313" key="2">
    <source>
        <dbReference type="Proteomes" id="UP000186756"/>
    </source>
</evidence>
<gene>
    <name evidence="1" type="ORF">BVK86_15245</name>
</gene>
<reference evidence="1" key="1">
    <citation type="submission" date="2017-01" db="EMBL/GenBank/DDBJ databases">
        <authorList>
            <person name="Poblete-Castro I."/>
        </authorList>
    </citation>
    <scope>NUCLEOTIDE SEQUENCE [LARGE SCALE GENOMIC DNA]</scope>
    <source>
        <strain evidence="1">MT1</strain>
    </source>
</reference>
<organism evidence="1 2">
    <name type="scientific">Pseudomonas reinekei</name>
    <dbReference type="NCBI Taxonomy" id="395598"/>
    <lineage>
        <taxon>Bacteria</taxon>
        <taxon>Pseudomonadati</taxon>
        <taxon>Pseudomonadota</taxon>
        <taxon>Gammaproteobacteria</taxon>
        <taxon>Pseudomonadales</taxon>
        <taxon>Pseudomonadaceae</taxon>
        <taxon>Pseudomonas</taxon>
    </lineage>
</organism>
<dbReference type="AlphaFoldDB" id="A0A1Q9WTX5"/>
<evidence type="ECO:0000313" key="1">
    <source>
        <dbReference type="EMBL" id="OLU02207.1"/>
    </source>
</evidence>
<dbReference type="EMBL" id="MSTQ01000008">
    <property type="protein sequence ID" value="OLU02207.1"/>
    <property type="molecule type" value="Genomic_DNA"/>
</dbReference>
<dbReference type="Proteomes" id="UP000186756">
    <property type="component" value="Unassembled WGS sequence"/>
</dbReference>